<dbReference type="InterPro" id="IPR036291">
    <property type="entry name" value="NAD(P)-bd_dom_sf"/>
</dbReference>
<gene>
    <name evidence="2" type="ORF">Dbus_chr3Rg1296</name>
</gene>
<dbReference type="GO" id="GO:0042602">
    <property type="term" value="F:riboflavin reductase (NADPH) activity"/>
    <property type="evidence" value="ECO:0007669"/>
    <property type="project" value="TreeGrafter"/>
</dbReference>
<sequence>MQRIAVIGGTGMTGQCVVDYALQKGLKVNLLYRTEPTVPERFKDKVQLLQGDATKLDDVKRLLQEDGGVDGVCVILGTRNKLEATTELSTGTDNVIKAMKELKLTKLSIVMSSFLLRPLNEVPGVFHRLNEEHQRMLDLTKASGLDYIAILPPHIADEPASGYTVVHDEAPGRLVSKDDLGKFIVECLDQPEHYGKVCGIAKSVKSA</sequence>
<keyword evidence="3" id="KW-1185">Reference proteome</keyword>
<evidence type="ECO:0000313" key="2">
    <source>
        <dbReference type="EMBL" id="ALC46546.1"/>
    </source>
</evidence>
<protein>
    <submittedName>
        <fullName evidence="2">CG9471</fullName>
    </submittedName>
</protein>
<proteinExistence type="predicted"/>
<dbReference type="OMA" id="ACKKIAI"/>
<evidence type="ECO:0000259" key="1">
    <source>
        <dbReference type="Pfam" id="PF13460"/>
    </source>
</evidence>
<dbReference type="Gene3D" id="3.40.50.720">
    <property type="entry name" value="NAD(P)-binding Rossmann-like Domain"/>
    <property type="match status" value="1"/>
</dbReference>
<dbReference type="PANTHER" id="PTHR43355">
    <property type="entry name" value="FLAVIN REDUCTASE (NADPH)"/>
    <property type="match status" value="1"/>
</dbReference>
<dbReference type="InterPro" id="IPR016040">
    <property type="entry name" value="NAD(P)-bd_dom"/>
</dbReference>
<reference evidence="2 3" key="1">
    <citation type="submission" date="2015-08" db="EMBL/GenBank/DDBJ databases">
        <title>Ancestral chromatin configuration constrains chromatin evolution on differentiating sex chromosomes in Drosophila.</title>
        <authorList>
            <person name="Zhou Q."/>
            <person name="Bachtrog D."/>
        </authorList>
    </citation>
    <scope>NUCLEOTIDE SEQUENCE [LARGE SCALE GENOMIC DNA]</scope>
    <source>
        <tissue evidence="2">Whole larvae</tissue>
    </source>
</reference>
<dbReference type="Proteomes" id="UP000494163">
    <property type="component" value="Chromosome 3R"/>
</dbReference>
<name>A0A0M4EIL3_DROBS</name>
<dbReference type="STRING" id="30019.A0A0M4EIL3"/>
<dbReference type="SUPFAM" id="SSF51735">
    <property type="entry name" value="NAD(P)-binding Rossmann-fold domains"/>
    <property type="match status" value="1"/>
</dbReference>
<dbReference type="InterPro" id="IPR051606">
    <property type="entry name" value="Polyketide_Oxido-like"/>
</dbReference>
<dbReference type="OrthoDB" id="419598at2759"/>
<dbReference type="PANTHER" id="PTHR43355:SF2">
    <property type="entry name" value="FLAVIN REDUCTASE (NADPH)"/>
    <property type="match status" value="1"/>
</dbReference>
<dbReference type="GO" id="GO:0004074">
    <property type="term" value="F:biliverdin reductase [NAD(P)H] activity"/>
    <property type="evidence" value="ECO:0007669"/>
    <property type="project" value="TreeGrafter"/>
</dbReference>
<dbReference type="Pfam" id="PF13460">
    <property type="entry name" value="NAD_binding_10"/>
    <property type="match status" value="1"/>
</dbReference>
<accession>A0A0M4EIL3</accession>
<dbReference type="EMBL" id="CP012526">
    <property type="protein sequence ID" value="ALC46546.1"/>
    <property type="molecule type" value="Genomic_DNA"/>
</dbReference>
<dbReference type="CDD" id="cd05244">
    <property type="entry name" value="BVR-B_like_SDR_a"/>
    <property type="match status" value="1"/>
</dbReference>
<dbReference type="SMR" id="A0A0M4EIL3"/>
<dbReference type="AlphaFoldDB" id="A0A0M4EIL3"/>
<evidence type="ECO:0000313" key="3">
    <source>
        <dbReference type="Proteomes" id="UP000494163"/>
    </source>
</evidence>
<feature type="domain" description="NAD(P)-binding" evidence="1">
    <location>
        <begin position="8"/>
        <end position="191"/>
    </location>
</feature>
<organism evidence="2 3">
    <name type="scientific">Drosophila busckii</name>
    <name type="common">Fruit fly</name>
    <dbReference type="NCBI Taxonomy" id="30019"/>
    <lineage>
        <taxon>Eukaryota</taxon>
        <taxon>Metazoa</taxon>
        <taxon>Ecdysozoa</taxon>
        <taxon>Arthropoda</taxon>
        <taxon>Hexapoda</taxon>
        <taxon>Insecta</taxon>
        <taxon>Pterygota</taxon>
        <taxon>Neoptera</taxon>
        <taxon>Endopterygota</taxon>
        <taxon>Diptera</taxon>
        <taxon>Brachycera</taxon>
        <taxon>Muscomorpha</taxon>
        <taxon>Ephydroidea</taxon>
        <taxon>Drosophilidae</taxon>
        <taxon>Drosophila</taxon>
    </lineage>
</organism>